<evidence type="ECO:0000313" key="5">
    <source>
        <dbReference type="EMBL" id="MCO6046249.1"/>
    </source>
</evidence>
<protein>
    <submittedName>
        <fullName evidence="5">Glycoside hydrolase N-terminal domain-containing protein</fullName>
    </submittedName>
</protein>
<dbReference type="InterPro" id="IPR012341">
    <property type="entry name" value="6hp_glycosidase-like_sf"/>
</dbReference>
<dbReference type="Proteomes" id="UP001155241">
    <property type="component" value="Unassembled WGS sequence"/>
</dbReference>
<keyword evidence="1" id="KW-0732">Signal</keyword>
<dbReference type="Gene3D" id="2.70.98.50">
    <property type="entry name" value="putative glycoside hydrolase family protein from bacillus halodurans"/>
    <property type="match status" value="1"/>
</dbReference>
<dbReference type="Pfam" id="PF22124">
    <property type="entry name" value="Glyco_hydro_95_cat"/>
    <property type="match status" value="1"/>
</dbReference>
<evidence type="ECO:0000259" key="3">
    <source>
        <dbReference type="Pfam" id="PF21307"/>
    </source>
</evidence>
<organism evidence="5 6">
    <name type="scientific">Aeoliella straminimaris</name>
    <dbReference type="NCBI Taxonomy" id="2954799"/>
    <lineage>
        <taxon>Bacteria</taxon>
        <taxon>Pseudomonadati</taxon>
        <taxon>Planctomycetota</taxon>
        <taxon>Planctomycetia</taxon>
        <taxon>Pirellulales</taxon>
        <taxon>Lacipirellulaceae</taxon>
        <taxon>Aeoliella</taxon>
    </lineage>
</organism>
<evidence type="ECO:0000256" key="1">
    <source>
        <dbReference type="SAM" id="SignalP"/>
    </source>
</evidence>
<name>A0A9X2FGU2_9BACT</name>
<feature type="chain" id="PRO_5040802319" evidence="1">
    <location>
        <begin position="26"/>
        <end position="799"/>
    </location>
</feature>
<dbReference type="RefSeq" id="WP_252854363.1">
    <property type="nucleotide sequence ID" value="NZ_JAMXLR010000072.1"/>
</dbReference>
<feature type="domain" description="Glycosyl hydrolase family 95 N-terminal" evidence="2">
    <location>
        <begin position="32"/>
        <end position="275"/>
    </location>
</feature>
<sequence length="799" mass="89162">MNHFRLPLLLWMACLLHAATSSSHAADDRWTLRYSDPATEWTSALPIGNGRMGAMIFGGVPEERIQFNEDSVWTGGPRSYANAGASDHLTEIRRLLLQGKQREAEQLASRTFMSVPLGQESYQPLGDISIRFEGDTAEAVDYKRKLDLSNAVATTTYSQGGVRITRRAFASHPDDTIVLQLEADRPEALAFTLSLTSPHQRSTTTAVDSRTLLLTGQVNGSQTSQNLPDGNVSFAAELRVTNTDGTITTSGDDNSEDLHVAKASKATIVLCAASSVVDYRDVSADPKLRVKHDLDALDGRSFETLLERHSSDYRNLFNRVSLTLGDTPEAVRNLDTDDRLLATQETHDPDFAALLFHYGRYLMIASSRPGGQPANLQGLWNQDLAPAWDSKYTCNINTEMNYWLTEPCGLGECNEPLFEALAQLAETGAETARLHYDAPGWVLHHNFDLWRGTAPINASNHGIWPTGGAWLCQHLWLHYEYTGDLSFLEQTAYPLMKGASQFFASYLVEDPRSDEGWLISGPSNSPENGGLVMGPTMDHQIIRDLLTNTIEASQLLGIDSELREEWTEIRNRMAPNQIGKHGQLQEWLEDKDDPNNRHRHVSHLWGLHPGREISPDTPELFDAAKTSLEMRGDAGTGWSRAWKINFWARLRDGDHAHKVLSGLMTLTHSDQTEYKGGGLYENLFDAHPPFQIDGNFGATSGITEMLVQSHLKTEDGLRRIDLLPALPQDWPTGKLHGVRARDGFHLDIEWNQSQLQRCRITSKLPRRVEIAYGDHTTRLDMKPGDTVILGPKLKQDDEF</sequence>
<dbReference type="AlphaFoldDB" id="A0A9X2FGU2"/>
<evidence type="ECO:0000259" key="4">
    <source>
        <dbReference type="Pfam" id="PF22124"/>
    </source>
</evidence>
<dbReference type="Pfam" id="PF14498">
    <property type="entry name" value="Glyco_hyd_65N_2"/>
    <property type="match status" value="1"/>
</dbReference>
<evidence type="ECO:0000259" key="2">
    <source>
        <dbReference type="Pfam" id="PF14498"/>
    </source>
</evidence>
<dbReference type="PANTHER" id="PTHR31084">
    <property type="entry name" value="ALPHA-L-FUCOSIDASE 2"/>
    <property type="match status" value="1"/>
</dbReference>
<dbReference type="InterPro" id="IPR027414">
    <property type="entry name" value="GH95_N_dom"/>
</dbReference>
<keyword evidence="6" id="KW-1185">Reference proteome</keyword>
<feature type="signal peptide" evidence="1">
    <location>
        <begin position="1"/>
        <end position="25"/>
    </location>
</feature>
<dbReference type="InterPro" id="IPR016518">
    <property type="entry name" value="Alpha-L-fucosidase"/>
</dbReference>
<dbReference type="InterPro" id="IPR008928">
    <property type="entry name" value="6-hairpin_glycosidase_sf"/>
</dbReference>
<dbReference type="PANTHER" id="PTHR31084:SF0">
    <property type="entry name" value="ALPHA-L-FUCOSIDASE 2"/>
    <property type="match status" value="1"/>
</dbReference>
<dbReference type="InterPro" id="IPR049053">
    <property type="entry name" value="AFCA-like_C"/>
</dbReference>
<reference evidence="5" key="1">
    <citation type="submission" date="2022-06" db="EMBL/GenBank/DDBJ databases">
        <title>Aeoliella straminimaris, a novel planctomycete from sediments.</title>
        <authorList>
            <person name="Vitorino I.R."/>
            <person name="Lage O.M."/>
        </authorList>
    </citation>
    <scope>NUCLEOTIDE SEQUENCE</scope>
    <source>
        <strain evidence="5">ICT_H6.2</strain>
    </source>
</reference>
<proteinExistence type="predicted"/>
<keyword evidence="5" id="KW-0378">Hydrolase</keyword>
<dbReference type="Pfam" id="PF21307">
    <property type="entry name" value="Glyco_hydro_95_C"/>
    <property type="match status" value="1"/>
</dbReference>
<feature type="domain" description="Glycosyl hydrolase family 95 catalytic" evidence="4">
    <location>
        <begin position="301"/>
        <end position="706"/>
    </location>
</feature>
<gene>
    <name evidence="5" type="ORF">NG895_20315</name>
</gene>
<dbReference type="GO" id="GO:0005975">
    <property type="term" value="P:carbohydrate metabolic process"/>
    <property type="evidence" value="ECO:0007669"/>
    <property type="project" value="InterPro"/>
</dbReference>
<dbReference type="PIRSF" id="PIRSF007663">
    <property type="entry name" value="UCP007663"/>
    <property type="match status" value="1"/>
</dbReference>
<dbReference type="GO" id="GO:0004560">
    <property type="term" value="F:alpha-L-fucosidase activity"/>
    <property type="evidence" value="ECO:0007669"/>
    <property type="project" value="InterPro"/>
</dbReference>
<accession>A0A9X2FGU2</accession>
<dbReference type="SUPFAM" id="SSF48208">
    <property type="entry name" value="Six-hairpin glycosidases"/>
    <property type="match status" value="1"/>
</dbReference>
<dbReference type="Gene3D" id="1.50.10.10">
    <property type="match status" value="1"/>
</dbReference>
<dbReference type="EMBL" id="JAMXLR010000072">
    <property type="protein sequence ID" value="MCO6046249.1"/>
    <property type="molecule type" value="Genomic_DNA"/>
</dbReference>
<dbReference type="InterPro" id="IPR054363">
    <property type="entry name" value="GH95_cat"/>
</dbReference>
<evidence type="ECO:0000313" key="6">
    <source>
        <dbReference type="Proteomes" id="UP001155241"/>
    </source>
</evidence>
<comment type="caution">
    <text evidence="5">The sequence shown here is derived from an EMBL/GenBank/DDBJ whole genome shotgun (WGS) entry which is preliminary data.</text>
</comment>
<feature type="domain" description="Alpha fucosidase A-like C-terminal" evidence="3">
    <location>
        <begin position="719"/>
        <end position="775"/>
    </location>
</feature>